<sequence length="281" mass="30221">MLSGRHAGPQGRIDAVADSVRRLCPLAAQLAGNGRAGTPACVLEATAGRATADSGTAHRSTAPGAAQLRRSAIECRAGCRAAERPQDSGAAAGHHPVHAVAGVFTDLVAPLQRSGRYTRRRARRQPHSQRNPGADRFLRQHPGAQGRLRHANHRGRVAATDQADCCRGPSPSRPAVRTTGRSPATAARLEPQPTVSGGLQPPERRPQRGPRTGRSAPGISGVRQTHGAVRPDPGHLRTPERPGRFVDLRHRPVRRRNHRAHGRALAQPAEWHVPRRQPAYR</sequence>
<feature type="compositionally biased region" description="Basic residues" evidence="1">
    <location>
        <begin position="116"/>
        <end position="127"/>
    </location>
</feature>
<reference evidence="2 3" key="1">
    <citation type="submission" date="2015-10" db="EMBL/GenBank/DDBJ databases">
        <title>Comparative genomics and high-throughput reverse genetic screens identify a new phytobacterial MAMP and an Arabidopsis receptor required for immune elicitation.</title>
        <authorList>
            <person name="Mott G.A."/>
            <person name="Thakur S."/>
            <person name="Wang P.W."/>
            <person name="Desveaux D."/>
            <person name="Guttman D.S."/>
        </authorList>
    </citation>
    <scope>NUCLEOTIDE SEQUENCE [LARGE SCALE GENOMIC DNA]</scope>
    <source>
        <strain evidence="2 3">107</strain>
    </source>
</reference>
<feature type="region of interest" description="Disordered" evidence="1">
    <location>
        <begin position="114"/>
        <end position="281"/>
    </location>
</feature>
<feature type="compositionally biased region" description="Basic residues" evidence="1">
    <location>
        <begin position="251"/>
        <end position="262"/>
    </location>
</feature>
<proteinExistence type="predicted"/>
<organism evidence="2 3">
    <name type="scientific">Pseudomonas amygdali pv. lachrymans</name>
    <name type="common">Pseudomonas syringae pv. lachrymans</name>
    <dbReference type="NCBI Taxonomy" id="53707"/>
    <lineage>
        <taxon>Bacteria</taxon>
        <taxon>Pseudomonadati</taxon>
        <taxon>Pseudomonadota</taxon>
        <taxon>Gammaproteobacteria</taxon>
        <taxon>Pseudomonadales</taxon>
        <taxon>Pseudomonadaceae</taxon>
        <taxon>Pseudomonas</taxon>
        <taxon>Pseudomonas amygdali</taxon>
    </lineage>
</organism>
<dbReference type="EMBL" id="LGLK01000054">
    <property type="protein sequence ID" value="KPC18351.1"/>
    <property type="molecule type" value="Genomic_DNA"/>
</dbReference>
<comment type="caution">
    <text evidence="2">The sequence shown here is derived from an EMBL/GenBank/DDBJ whole genome shotgun (WGS) entry which is preliminary data.</text>
</comment>
<accession>A0ABR5KTS8</accession>
<feature type="compositionally biased region" description="Basic and acidic residues" evidence="1">
    <location>
        <begin position="232"/>
        <end position="250"/>
    </location>
</feature>
<keyword evidence="3" id="KW-1185">Reference proteome</keyword>
<feature type="compositionally biased region" description="Basic residues" evidence="1">
    <location>
        <begin position="147"/>
        <end position="156"/>
    </location>
</feature>
<evidence type="ECO:0000313" key="2">
    <source>
        <dbReference type="EMBL" id="KPC18351.1"/>
    </source>
</evidence>
<protein>
    <submittedName>
        <fullName evidence="2">Uncharacterized protein</fullName>
    </submittedName>
</protein>
<evidence type="ECO:0000256" key="1">
    <source>
        <dbReference type="SAM" id="MobiDB-lite"/>
    </source>
</evidence>
<gene>
    <name evidence="2" type="ORF">AC499_3244</name>
</gene>
<evidence type="ECO:0000313" key="3">
    <source>
        <dbReference type="Proteomes" id="UP000037943"/>
    </source>
</evidence>
<name>A0ABR5KTS8_PSEAV</name>
<dbReference type="Proteomes" id="UP000037943">
    <property type="component" value="Unassembled WGS sequence"/>
</dbReference>